<keyword evidence="2 4" id="KW-0863">Zinc-finger</keyword>
<dbReference type="PROSITE" id="PS50089">
    <property type="entry name" value="ZF_RING_2"/>
    <property type="match status" value="1"/>
</dbReference>
<accession>A0A8T2A5J8</accession>
<dbReference type="Pfam" id="PF13639">
    <property type="entry name" value="zf-RING_2"/>
    <property type="match status" value="1"/>
</dbReference>
<dbReference type="GO" id="GO:0008270">
    <property type="term" value="F:zinc ion binding"/>
    <property type="evidence" value="ECO:0007669"/>
    <property type="project" value="UniProtKB-KW"/>
</dbReference>
<feature type="domain" description="RING-type" evidence="5">
    <location>
        <begin position="155"/>
        <end position="199"/>
    </location>
</feature>
<dbReference type="InterPro" id="IPR001841">
    <property type="entry name" value="Znf_RING"/>
</dbReference>
<dbReference type="PANTHER" id="PTHR45798">
    <property type="entry name" value="RING-H2 FINGER PROTEIN ATL61-RELATED-RELATED"/>
    <property type="match status" value="1"/>
</dbReference>
<dbReference type="Proteomes" id="UP000694240">
    <property type="component" value="Chromosome 9"/>
</dbReference>
<evidence type="ECO:0000313" key="6">
    <source>
        <dbReference type="EMBL" id="KAG7567870.1"/>
    </source>
</evidence>
<evidence type="ECO:0000313" key="7">
    <source>
        <dbReference type="Proteomes" id="UP000694240"/>
    </source>
</evidence>
<reference evidence="6 7" key="1">
    <citation type="submission" date="2020-12" db="EMBL/GenBank/DDBJ databases">
        <title>Concerted genomic and epigenomic changes stabilize Arabidopsis allopolyploids.</title>
        <authorList>
            <person name="Chen Z."/>
        </authorList>
    </citation>
    <scope>NUCLEOTIDE SEQUENCE [LARGE SCALE GENOMIC DNA]</scope>
    <source>
        <strain evidence="6">Allo738</strain>
        <tissue evidence="6">Leaf</tissue>
    </source>
</reference>
<evidence type="ECO:0000256" key="3">
    <source>
        <dbReference type="ARBA" id="ARBA00022833"/>
    </source>
</evidence>
<dbReference type="InterPro" id="IPR052788">
    <property type="entry name" value="RING-type_E3_ligase_ATL"/>
</dbReference>
<name>A0A8T2A5J8_9BRAS</name>
<evidence type="ECO:0000259" key="5">
    <source>
        <dbReference type="PROSITE" id="PS50089"/>
    </source>
</evidence>
<keyword evidence="1" id="KW-0479">Metal-binding</keyword>
<gene>
    <name evidence="6" type="ORF">ISN45_Aa04g007060</name>
</gene>
<evidence type="ECO:0000256" key="1">
    <source>
        <dbReference type="ARBA" id="ARBA00022723"/>
    </source>
</evidence>
<dbReference type="SMART" id="SM00184">
    <property type="entry name" value="RING"/>
    <property type="match status" value="1"/>
</dbReference>
<sequence>METKSVDVHVSAWSHPSSEFLSEVLISKDREFEELIIDENDDSVTSFRFYPDSSPPDPLIYLEFQSFEPNYIYQLIHTQLHDHVLSKQISDQIVVKAQRLRRSDQSSDLPPQQPLLMVVSIKLTQKVYIVVPCYCAPSTTYLDKESEEEEETETCAICLECILDEDKRIYHMRNCSHLFHEECVIEWLNRQHNSCPLCRQPGYQVTRV</sequence>
<comment type="caution">
    <text evidence="6">The sequence shown here is derived from an EMBL/GenBank/DDBJ whole genome shotgun (WGS) entry which is preliminary data.</text>
</comment>
<organism evidence="6 7">
    <name type="scientific">Arabidopsis thaliana x Arabidopsis arenosa</name>
    <dbReference type="NCBI Taxonomy" id="1240361"/>
    <lineage>
        <taxon>Eukaryota</taxon>
        <taxon>Viridiplantae</taxon>
        <taxon>Streptophyta</taxon>
        <taxon>Embryophyta</taxon>
        <taxon>Tracheophyta</taxon>
        <taxon>Spermatophyta</taxon>
        <taxon>Magnoliopsida</taxon>
        <taxon>eudicotyledons</taxon>
        <taxon>Gunneridae</taxon>
        <taxon>Pentapetalae</taxon>
        <taxon>rosids</taxon>
        <taxon>malvids</taxon>
        <taxon>Brassicales</taxon>
        <taxon>Brassicaceae</taxon>
        <taxon>Camelineae</taxon>
        <taxon>Arabidopsis</taxon>
    </lineage>
</organism>
<dbReference type="EMBL" id="JAEFBK010000009">
    <property type="protein sequence ID" value="KAG7567870.1"/>
    <property type="molecule type" value="Genomic_DNA"/>
</dbReference>
<evidence type="ECO:0000256" key="2">
    <source>
        <dbReference type="ARBA" id="ARBA00022771"/>
    </source>
</evidence>
<protein>
    <submittedName>
        <fullName evidence="6">Zinc finger RING-type</fullName>
    </submittedName>
</protein>
<keyword evidence="3" id="KW-0862">Zinc</keyword>
<keyword evidence="7" id="KW-1185">Reference proteome</keyword>
<proteinExistence type="predicted"/>
<dbReference type="PANTHER" id="PTHR45798:SF80">
    <property type="entry name" value="RING-TYPE DOMAIN-CONTAINING PROTEIN"/>
    <property type="match status" value="1"/>
</dbReference>
<evidence type="ECO:0000256" key="4">
    <source>
        <dbReference type="PROSITE-ProRule" id="PRU00175"/>
    </source>
</evidence>
<dbReference type="AlphaFoldDB" id="A0A8T2A5J8"/>